<gene>
    <name evidence="2" type="ORF">CKAH01_12360</name>
</gene>
<dbReference type="EMBL" id="VYYT01000026">
    <property type="protein sequence ID" value="KAK2776587.1"/>
    <property type="molecule type" value="Genomic_DNA"/>
</dbReference>
<comment type="caution">
    <text evidence="2">The sequence shown here is derived from an EMBL/GenBank/DDBJ whole genome shotgun (WGS) entry which is preliminary data.</text>
</comment>
<keyword evidence="3" id="KW-1185">Reference proteome</keyword>
<proteinExistence type="predicted"/>
<protein>
    <submittedName>
        <fullName evidence="2">Uncharacterized protein</fullName>
    </submittedName>
</protein>
<accession>A0AAD9YRQ4</accession>
<reference evidence="2" key="1">
    <citation type="submission" date="2023-02" db="EMBL/GenBank/DDBJ databases">
        <title>Colletotrichum kahawae CIFC_Que2 genome sequencing and assembly.</title>
        <authorList>
            <person name="Baroncelli R."/>
        </authorList>
    </citation>
    <scope>NUCLEOTIDE SEQUENCE</scope>
    <source>
        <strain evidence="2">CIFC_Que2</strain>
    </source>
</reference>
<name>A0AAD9YRQ4_COLKA</name>
<evidence type="ECO:0000313" key="3">
    <source>
        <dbReference type="Proteomes" id="UP001281614"/>
    </source>
</evidence>
<evidence type="ECO:0000256" key="1">
    <source>
        <dbReference type="SAM" id="MobiDB-lite"/>
    </source>
</evidence>
<organism evidence="2 3">
    <name type="scientific">Colletotrichum kahawae</name>
    <name type="common">Coffee berry disease fungus</name>
    <dbReference type="NCBI Taxonomy" id="34407"/>
    <lineage>
        <taxon>Eukaryota</taxon>
        <taxon>Fungi</taxon>
        <taxon>Dikarya</taxon>
        <taxon>Ascomycota</taxon>
        <taxon>Pezizomycotina</taxon>
        <taxon>Sordariomycetes</taxon>
        <taxon>Hypocreomycetidae</taxon>
        <taxon>Glomerellales</taxon>
        <taxon>Glomerellaceae</taxon>
        <taxon>Colletotrichum</taxon>
        <taxon>Colletotrichum gloeosporioides species complex</taxon>
    </lineage>
</organism>
<feature type="region of interest" description="Disordered" evidence="1">
    <location>
        <begin position="1"/>
        <end position="20"/>
    </location>
</feature>
<dbReference type="AlphaFoldDB" id="A0AAD9YRQ4"/>
<dbReference type="Proteomes" id="UP001281614">
    <property type="component" value="Unassembled WGS sequence"/>
</dbReference>
<sequence>MDSSSAEGVGKDGMGWQQNSRGWFNNNMNSARKYDISICTGDEDGYSAGDREGSGVGQGIDQPPTGTQCPSRSLSTAQQSSEMGGQGACRLRTKRSNSLLEHISSSSSSSSIVSLSTVLSVFLCGERAENACERLDRTMRPPSLLAATLIDLGIGATRSLSWRGMECARQLRLLPCCTTSFWRAFEKKFGLHDGREADHGGWLADSREIGQLGEGKVSASVYDDKMGDDG</sequence>
<feature type="region of interest" description="Disordered" evidence="1">
    <location>
        <begin position="45"/>
        <end position="88"/>
    </location>
</feature>
<evidence type="ECO:0000313" key="2">
    <source>
        <dbReference type="EMBL" id="KAK2776587.1"/>
    </source>
</evidence>
<feature type="compositionally biased region" description="Polar residues" evidence="1">
    <location>
        <begin position="64"/>
        <end position="83"/>
    </location>
</feature>